<gene>
    <name evidence="3" type="ORF">APZ41_012570</name>
    <name evidence="4" type="ORF">NCTC13291_02902</name>
</gene>
<dbReference type="EMBL" id="LLWF02000040">
    <property type="protein sequence ID" value="ONH82824.1"/>
    <property type="molecule type" value="Genomic_DNA"/>
</dbReference>
<evidence type="ECO:0000313" key="3">
    <source>
        <dbReference type="EMBL" id="ONH82824.1"/>
    </source>
</evidence>
<dbReference type="Proteomes" id="UP000254919">
    <property type="component" value="Unassembled WGS sequence"/>
</dbReference>
<name>A0A1S8D504_9PROT</name>
<dbReference type="Proteomes" id="UP000054844">
    <property type="component" value="Unassembled WGS sequence"/>
</dbReference>
<feature type="chain" id="PRO_5044062700" description="Cytosolic protein" evidence="2">
    <location>
        <begin position="23"/>
        <end position="154"/>
    </location>
</feature>
<dbReference type="OrthoDB" id="9951635at2"/>
<evidence type="ECO:0000313" key="5">
    <source>
        <dbReference type="Proteomes" id="UP000054844"/>
    </source>
</evidence>
<reference evidence="4 6" key="2">
    <citation type="submission" date="2018-06" db="EMBL/GenBank/DDBJ databases">
        <authorList>
            <consortium name="Pathogen Informatics"/>
            <person name="Doyle S."/>
        </authorList>
    </citation>
    <scope>NUCLEOTIDE SEQUENCE [LARGE SCALE GENOMIC DNA]</scope>
    <source>
        <strain evidence="4 6">NCTC13291</strain>
    </source>
</reference>
<feature type="signal peptide" evidence="2">
    <location>
        <begin position="1"/>
        <end position="22"/>
    </location>
</feature>
<evidence type="ECO:0000313" key="6">
    <source>
        <dbReference type="Proteomes" id="UP000254919"/>
    </source>
</evidence>
<dbReference type="AlphaFoldDB" id="A0A1S8D504"/>
<keyword evidence="5" id="KW-1185">Reference proteome</keyword>
<reference evidence="3 5" key="1">
    <citation type="submission" date="2016-12" db="EMBL/GenBank/DDBJ databases">
        <title>Draft genome sequence of Roseomonas mucosa strain AU37, isolated from a peripheral intravenous catheter.</title>
        <authorList>
            <person name="Choudhury M.A."/>
            <person name="Sidjabat H.E."/>
            <person name="Wailan A.M."/>
            <person name="Zhang L."/>
            <person name="Marsh N.M."/>
            <person name="Rickard C.M."/>
            <person name="Davies M."/>
            <person name="Mcmillan D.J."/>
        </authorList>
    </citation>
    <scope>NUCLEOTIDE SEQUENCE [LARGE SCALE GENOMIC DNA]</scope>
    <source>
        <strain evidence="3 5">SAVE376</strain>
    </source>
</reference>
<evidence type="ECO:0000313" key="4">
    <source>
        <dbReference type="EMBL" id="SUE41321.1"/>
    </source>
</evidence>
<organism evidence="3 5">
    <name type="scientific">Roseomonas mucosa</name>
    <dbReference type="NCBI Taxonomy" id="207340"/>
    <lineage>
        <taxon>Bacteria</taxon>
        <taxon>Pseudomonadati</taxon>
        <taxon>Pseudomonadota</taxon>
        <taxon>Alphaproteobacteria</taxon>
        <taxon>Acetobacterales</taxon>
        <taxon>Roseomonadaceae</taxon>
        <taxon>Roseomonas</taxon>
    </lineage>
</organism>
<feature type="region of interest" description="Disordered" evidence="1">
    <location>
        <begin position="17"/>
        <end position="154"/>
    </location>
</feature>
<accession>A0A1S8D504</accession>
<keyword evidence="2" id="KW-0732">Signal</keyword>
<sequence>MNKTLLSACALALALGAGAASAQSMPDTQARPGATPRDNSGAGSSGVDTPMLNRPATSRPGYGSTPRDNSDAGSSRVNSPQMNRTGTTYAAPGSTPRDVSGAGSSAVEGGPGTGPAHLRGNRGHTTGRSASNGAYLGGGGVYERGPDGTLRLVQ</sequence>
<feature type="compositionally biased region" description="Polar residues" evidence="1">
    <location>
        <begin position="123"/>
        <end position="132"/>
    </location>
</feature>
<dbReference type="RefSeq" id="WP_019461439.1">
    <property type="nucleotide sequence ID" value="NZ_AP031462.1"/>
</dbReference>
<evidence type="ECO:0000256" key="2">
    <source>
        <dbReference type="SAM" id="SignalP"/>
    </source>
</evidence>
<feature type="compositionally biased region" description="Polar residues" evidence="1">
    <location>
        <begin position="71"/>
        <end position="88"/>
    </location>
</feature>
<dbReference type="EMBL" id="UGVN01000001">
    <property type="protein sequence ID" value="SUE41321.1"/>
    <property type="molecule type" value="Genomic_DNA"/>
</dbReference>
<protein>
    <recommendedName>
        <fullName evidence="7">Cytosolic protein</fullName>
    </recommendedName>
</protein>
<evidence type="ECO:0008006" key="7">
    <source>
        <dbReference type="Google" id="ProtNLM"/>
    </source>
</evidence>
<evidence type="ECO:0000256" key="1">
    <source>
        <dbReference type="SAM" id="MobiDB-lite"/>
    </source>
</evidence>
<proteinExistence type="predicted"/>
<dbReference type="GeneID" id="99633942"/>
<feature type="compositionally biased region" description="Low complexity" evidence="1">
    <location>
        <begin position="99"/>
        <end position="108"/>
    </location>
</feature>